<organism evidence="7 8">
    <name type="scientific">Rhizobium favelukesii</name>
    <dbReference type="NCBI Taxonomy" id="348824"/>
    <lineage>
        <taxon>Bacteria</taxon>
        <taxon>Pseudomonadati</taxon>
        <taxon>Pseudomonadota</taxon>
        <taxon>Alphaproteobacteria</taxon>
        <taxon>Hyphomicrobiales</taxon>
        <taxon>Rhizobiaceae</taxon>
        <taxon>Rhizobium/Agrobacterium group</taxon>
        <taxon>Rhizobium</taxon>
    </lineage>
</organism>
<proteinExistence type="predicted"/>
<dbReference type="PANTHER" id="PTHR30349:SF90">
    <property type="entry name" value="TYROSINE RECOMBINASE XERD"/>
    <property type="match status" value="1"/>
</dbReference>
<evidence type="ECO:0000256" key="2">
    <source>
        <dbReference type="ARBA" id="ARBA00023125"/>
    </source>
</evidence>
<dbReference type="AlphaFoldDB" id="W6RIU5"/>
<sequence>MPSDIDLAVFSEHLRTCRCPRAKGGRRNHHTIFGARLFRQHLVEIGVCQSAAAALQRAEPCLLAHFKVWLRKHRGASDPTIKLYARDAAHLLAALGDDPERWEPAAIRSFFLDRASHCGHGTVEKLTTSLRAFLRYLAVEGRCRAGLADVVPGYAHCRLADLPRYLSAEQVNRLIAACDGEVVARRRDRAIVLLLARLGLRAGDVAQLRLDDIEWETGSLRVSGKARYEVRLPLPQDVGDAIAAYLACRPSTCPSDYAFLRNIAPFRPFRNGDGISSMVKRLMQRAGVVAPVKGAHVLRHTAATEMLRHGVPLEKIGLVLRHRGIDTTARYAKADVTLLKQIAQPWPEVL</sequence>
<evidence type="ECO:0000256" key="4">
    <source>
        <dbReference type="PROSITE-ProRule" id="PRU01248"/>
    </source>
</evidence>
<feature type="domain" description="Core-binding (CB)" evidence="6">
    <location>
        <begin position="60"/>
        <end position="138"/>
    </location>
</feature>
<dbReference type="GO" id="GO:0003677">
    <property type="term" value="F:DNA binding"/>
    <property type="evidence" value="ECO:0007669"/>
    <property type="project" value="UniProtKB-UniRule"/>
</dbReference>
<gene>
    <name evidence="7" type="ORF">LPU83_pLPU83b_0242</name>
</gene>
<keyword evidence="2 4" id="KW-0238">DNA-binding</keyword>
<dbReference type="SUPFAM" id="SSF56349">
    <property type="entry name" value="DNA breaking-rejoining enzymes"/>
    <property type="match status" value="1"/>
</dbReference>
<dbReference type="PROSITE" id="PS51898">
    <property type="entry name" value="TYR_RECOMBINASE"/>
    <property type="match status" value="1"/>
</dbReference>
<evidence type="ECO:0000256" key="3">
    <source>
        <dbReference type="ARBA" id="ARBA00023172"/>
    </source>
</evidence>
<dbReference type="PROSITE" id="PS51900">
    <property type="entry name" value="CB"/>
    <property type="match status" value="1"/>
</dbReference>
<dbReference type="InterPro" id="IPR011010">
    <property type="entry name" value="DNA_brk_join_enz"/>
</dbReference>
<evidence type="ECO:0000313" key="7">
    <source>
        <dbReference type="EMBL" id="CDM60235.1"/>
    </source>
</evidence>
<dbReference type="InterPro" id="IPR050090">
    <property type="entry name" value="Tyrosine_recombinase_XerCD"/>
</dbReference>
<dbReference type="InterPro" id="IPR044068">
    <property type="entry name" value="CB"/>
</dbReference>
<geneLocation type="plasmid" evidence="7">
    <name>pLPU83b</name>
</geneLocation>
<evidence type="ECO:0000313" key="8">
    <source>
        <dbReference type="Proteomes" id="UP000019443"/>
    </source>
</evidence>
<keyword evidence="3" id="KW-0233">DNA recombination</keyword>
<dbReference type="EMBL" id="CBYB010000024">
    <property type="protein sequence ID" value="CDM60235.1"/>
    <property type="molecule type" value="Genomic_DNA"/>
</dbReference>
<dbReference type="PANTHER" id="PTHR30349">
    <property type="entry name" value="PHAGE INTEGRASE-RELATED"/>
    <property type="match status" value="1"/>
</dbReference>
<keyword evidence="7" id="KW-0614">Plasmid</keyword>
<evidence type="ECO:0000259" key="6">
    <source>
        <dbReference type="PROSITE" id="PS51900"/>
    </source>
</evidence>
<dbReference type="Gene3D" id="1.10.443.10">
    <property type="entry name" value="Intergrase catalytic core"/>
    <property type="match status" value="1"/>
</dbReference>
<dbReference type="RefSeq" id="WP_024319220.1">
    <property type="nucleotide sequence ID" value="NZ_ATTO01000189.1"/>
</dbReference>
<dbReference type="GO" id="GO:0006310">
    <property type="term" value="P:DNA recombination"/>
    <property type="evidence" value="ECO:0007669"/>
    <property type="project" value="UniProtKB-KW"/>
</dbReference>
<dbReference type="Pfam" id="PF00589">
    <property type="entry name" value="Phage_integrase"/>
    <property type="match status" value="1"/>
</dbReference>
<reference evidence="7" key="1">
    <citation type="submission" date="2013-11" db="EMBL/GenBank/DDBJ databases">
        <title>Draft genome sequence of the broad-host-range Rhizobium sp. LPU83 strain, a member of the low-genetic diversity Oregon-like Rhizobium sp. group.</title>
        <authorList>
            <person name="Wibberg D."/>
            <person name="Puehler A."/>
            <person name="Schlueter A."/>
        </authorList>
    </citation>
    <scope>NUCLEOTIDE SEQUENCE [LARGE SCALE GENOMIC DNA]</scope>
    <source>
        <strain evidence="7">LPU83</strain>
        <plasmid evidence="7">pLPU83b</plasmid>
    </source>
</reference>
<feature type="domain" description="Tyr recombinase" evidence="5">
    <location>
        <begin position="161"/>
        <end position="344"/>
    </location>
</feature>
<protein>
    <submittedName>
        <fullName evidence="7">Integrase/recombinase</fullName>
    </submittedName>
</protein>
<dbReference type="InterPro" id="IPR010998">
    <property type="entry name" value="Integrase_recombinase_N"/>
</dbReference>
<keyword evidence="8" id="KW-1185">Reference proteome</keyword>
<dbReference type="Proteomes" id="UP000019443">
    <property type="component" value="Unassembled WGS sequence"/>
</dbReference>
<dbReference type="Gene3D" id="1.10.150.130">
    <property type="match status" value="1"/>
</dbReference>
<dbReference type="GO" id="GO:0015074">
    <property type="term" value="P:DNA integration"/>
    <property type="evidence" value="ECO:0007669"/>
    <property type="project" value="UniProtKB-KW"/>
</dbReference>
<keyword evidence="1" id="KW-0229">DNA integration</keyword>
<accession>W6RIU5</accession>
<dbReference type="InterPro" id="IPR002104">
    <property type="entry name" value="Integrase_catalytic"/>
</dbReference>
<evidence type="ECO:0000259" key="5">
    <source>
        <dbReference type="PROSITE" id="PS51898"/>
    </source>
</evidence>
<comment type="caution">
    <text evidence="7">The sequence shown here is derived from an EMBL/GenBank/DDBJ whole genome shotgun (WGS) entry which is preliminary data.</text>
</comment>
<name>W6RIU5_9HYPH</name>
<dbReference type="InterPro" id="IPR013762">
    <property type="entry name" value="Integrase-like_cat_sf"/>
</dbReference>
<evidence type="ECO:0000256" key="1">
    <source>
        <dbReference type="ARBA" id="ARBA00022908"/>
    </source>
</evidence>